<evidence type="ECO:0000313" key="7">
    <source>
        <dbReference type="EMBL" id="PXW78634.1"/>
    </source>
</evidence>
<dbReference type="AlphaFoldDB" id="A0A2V3VBT6"/>
<evidence type="ECO:0000259" key="6">
    <source>
        <dbReference type="Pfam" id="PF14759"/>
    </source>
</evidence>
<dbReference type="GO" id="GO:0051213">
    <property type="term" value="F:dioxygenase activity"/>
    <property type="evidence" value="ECO:0007669"/>
    <property type="project" value="UniProtKB-KW"/>
</dbReference>
<evidence type="ECO:0000256" key="2">
    <source>
        <dbReference type="ARBA" id="ARBA00022630"/>
    </source>
</evidence>
<feature type="domain" description="Reductase C-terminal" evidence="6">
    <location>
        <begin position="358"/>
        <end position="441"/>
    </location>
</feature>
<keyword evidence="2" id="KW-0285">Flavoprotein</keyword>
<comment type="caution">
    <text evidence="7">The sequence shown here is derived from an EMBL/GenBank/DDBJ whole genome shotgun (WGS) entry which is preliminary data.</text>
</comment>
<feature type="domain" description="FAD/NAD(P)-binding" evidence="5">
    <location>
        <begin position="38"/>
        <end position="339"/>
    </location>
</feature>
<dbReference type="SUPFAM" id="SSF51905">
    <property type="entry name" value="FAD/NAD(P)-binding domain"/>
    <property type="match status" value="2"/>
</dbReference>
<comment type="cofactor">
    <cofactor evidence="1">
        <name>FAD</name>
        <dbReference type="ChEBI" id="CHEBI:57692"/>
    </cofactor>
</comment>
<dbReference type="PANTHER" id="PTHR43557">
    <property type="entry name" value="APOPTOSIS-INDUCING FACTOR 1"/>
    <property type="match status" value="1"/>
</dbReference>
<dbReference type="Gene3D" id="3.50.50.60">
    <property type="entry name" value="FAD/NAD(P)-binding domain"/>
    <property type="match status" value="2"/>
</dbReference>
<dbReference type="Pfam" id="PF07992">
    <property type="entry name" value="Pyr_redox_2"/>
    <property type="match status" value="1"/>
</dbReference>
<organism evidence="7 8">
    <name type="scientific">Blastomonas natatoria</name>
    <dbReference type="NCBI Taxonomy" id="34015"/>
    <lineage>
        <taxon>Bacteria</taxon>
        <taxon>Pseudomonadati</taxon>
        <taxon>Pseudomonadota</taxon>
        <taxon>Alphaproteobacteria</taxon>
        <taxon>Sphingomonadales</taxon>
        <taxon>Sphingomonadaceae</taxon>
        <taxon>Blastomonas</taxon>
    </lineage>
</organism>
<dbReference type="InterPro" id="IPR016156">
    <property type="entry name" value="FAD/NAD-linked_Rdtase_dimer_sf"/>
</dbReference>
<evidence type="ECO:0000313" key="8">
    <source>
        <dbReference type="Proteomes" id="UP000248014"/>
    </source>
</evidence>
<evidence type="ECO:0000256" key="4">
    <source>
        <dbReference type="ARBA" id="ARBA00023002"/>
    </source>
</evidence>
<evidence type="ECO:0000256" key="1">
    <source>
        <dbReference type="ARBA" id="ARBA00001974"/>
    </source>
</evidence>
<dbReference type="InterPro" id="IPR023753">
    <property type="entry name" value="FAD/NAD-binding_dom"/>
</dbReference>
<sequence>MDCGGSGLVFRGAKRQMAGDACKGRGHFEGEDAVQDSYDIAIVGAGHAGAQAAICLRQMGFEGTIGLIGDESFAPYERPPLSKEYLAGDKPFERILLRPEAFWTERGIDLQLGKRVTAVDPDAHSLTLSGGAAVSYGKLVWATGGTPRMLDCQGSNARNVFAVRTLADVDKIMARMEATTSVAIIGGGYIGLEAAAVMRKLGKQVTLIEALDRVLSRVAGPALSAFFEGEHRAHGVDLRTGYTVDHIETDESGHAVAVQCGNGERVAADMIIVGIGIIAQTGPLMTAGAAGGNGVDVDEFCRTSLPDIYAIGDCAAHANPFANDRVIRLESVQNANDQAKVAAAHIMGEAQAYHAIPWFWSNQYDLRLQTVGLSVDYDQELVRGDPASRSFSVIYLRGGKVIALDCVNATKDYVQGRKAIVDGIPLDLEQLADASVPIKEVEHA</sequence>
<dbReference type="PRINTS" id="PR00368">
    <property type="entry name" value="FADPNR"/>
</dbReference>
<protein>
    <submittedName>
        <fullName evidence="7">3-phenylpropionate/trans-cinnamate dioxygenase ferredoxin reductase subunit</fullName>
    </submittedName>
</protein>
<dbReference type="EMBL" id="QJJM01000002">
    <property type="protein sequence ID" value="PXW78634.1"/>
    <property type="molecule type" value="Genomic_DNA"/>
</dbReference>
<accession>A0A2V3VBT6</accession>
<dbReference type="PANTHER" id="PTHR43557:SF2">
    <property type="entry name" value="RIESKE DOMAIN-CONTAINING PROTEIN-RELATED"/>
    <property type="match status" value="1"/>
</dbReference>
<dbReference type="PRINTS" id="PR00411">
    <property type="entry name" value="PNDRDTASEI"/>
</dbReference>
<dbReference type="Gene3D" id="3.30.390.30">
    <property type="match status" value="1"/>
</dbReference>
<evidence type="ECO:0000259" key="5">
    <source>
        <dbReference type="Pfam" id="PF07992"/>
    </source>
</evidence>
<evidence type="ECO:0000256" key="3">
    <source>
        <dbReference type="ARBA" id="ARBA00022827"/>
    </source>
</evidence>
<gene>
    <name evidence="7" type="ORF">C7451_102306</name>
</gene>
<keyword evidence="4" id="KW-0560">Oxidoreductase</keyword>
<proteinExistence type="predicted"/>
<dbReference type="InterPro" id="IPR050446">
    <property type="entry name" value="FAD-oxidoreductase/Apoptosis"/>
</dbReference>
<dbReference type="InterPro" id="IPR028202">
    <property type="entry name" value="Reductase_C"/>
</dbReference>
<dbReference type="GO" id="GO:0005737">
    <property type="term" value="C:cytoplasm"/>
    <property type="evidence" value="ECO:0007669"/>
    <property type="project" value="TreeGrafter"/>
</dbReference>
<dbReference type="SUPFAM" id="SSF55424">
    <property type="entry name" value="FAD/NAD-linked reductases, dimerisation (C-terminal) domain"/>
    <property type="match status" value="1"/>
</dbReference>
<dbReference type="InterPro" id="IPR036188">
    <property type="entry name" value="FAD/NAD-bd_sf"/>
</dbReference>
<reference evidence="7 8" key="1">
    <citation type="submission" date="2018-05" db="EMBL/GenBank/DDBJ databases">
        <title>Genomic Encyclopedia of Type Strains, Phase IV (KMG-IV): sequencing the most valuable type-strain genomes for metagenomic binning, comparative biology and taxonomic classification.</title>
        <authorList>
            <person name="Goeker M."/>
        </authorList>
    </citation>
    <scope>NUCLEOTIDE SEQUENCE [LARGE SCALE GENOMIC DNA]</scope>
    <source>
        <strain evidence="7 8">DSM 3183</strain>
    </source>
</reference>
<keyword evidence="8" id="KW-1185">Reference proteome</keyword>
<dbReference type="Pfam" id="PF14759">
    <property type="entry name" value="Reductase_C"/>
    <property type="match status" value="1"/>
</dbReference>
<dbReference type="GO" id="GO:0016651">
    <property type="term" value="F:oxidoreductase activity, acting on NAD(P)H"/>
    <property type="evidence" value="ECO:0007669"/>
    <property type="project" value="TreeGrafter"/>
</dbReference>
<name>A0A2V3VBT6_9SPHN</name>
<keyword evidence="3" id="KW-0274">FAD</keyword>
<keyword evidence="7" id="KW-0223">Dioxygenase</keyword>
<dbReference type="Proteomes" id="UP000248014">
    <property type="component" value="Unassembled WGS sequence"/>
</dbReference>